<reference evidence="2" key="1">
    <citation type="journal article" date="2021" name="Nat. Commun.">
        <title>Genetic determinants of endophytism in the Arabidopsis root mycobiome.</title>
        <authorList>
            <person name="Mesny F."/>
            <person name="Miyauchi S."/>
            <person name="Thiergart T."/>
            <person name="Pickel B."/>
            <person name="Atanasova L."/>
            <person name="Karlsson M."/>
            <person name="Huettel B."/>
            <person name="Barry K.W."/>
            <person name="Haridas S."/>
            <person name="Chen C."/>
            <person name="Bauer D."/>
            <person name="Andreopoulos W."/>
            <person name="Pangilinan J."/>
            <person name="LaButti K."/>
            <person name="Riley R."/>
            <person name="Lipzen A."/>
            <person name="Clum A."/>
            <person name="Drula E."/>
            <person name="Henrissat B."/>
            <person name="Kohler A."/>
            <person name="Grigoriev I.V."/>
            <person name="Martin F.M."/>
            <person name="Hacquard S."/>
        </authorList>
    </citation>
    <scope>NUCLEOTIDE SEQUENCE</scope>
    <source>
        <strain evidence="2">MPI-CAGE-CH-0235</strain>
    </source>
</reference>
<accession>A0A8K0WNJ1</accession>
<dbReference type="OrthoDB" id="4802432at2759"/>
<organism evidence="2 3">
    <name type="scientific">Stachybotrys elegans</name>
    <dbReference type="NCBI Taxonomy" id="80388"/>
    <lineage>
        <taxon>Eukaryota</taxon>
        <taxon>Fungi</taxon>
        <taxon>Dikarya</taxon>
        <taxon>Ascomycota</taxon>
        <taxon>Pezizomycotina</taxon>
        <taxon>Sordariomycetes</taxon>
        <taxon>Hypocreomycetidae</taxon>
        <taxon>Hypocreales</taxon>
        <taxon>Stachybotryaceae</taxon>
        <taxon>Stachybotrys</taxon>
    </lineage>
</organism>
<evidence type="ECO:0000313" key="2">
    <source>
        <dbReference type="EMBL" id="KAH7312316.1"/>
    </source>
</evidence>
<gene>
    <name evidence="2" type="ORF">B0I35DRAFT_52774</name>
</gene>
<protein>
    <recommendedName>
        <fullName evidence="1">DUF6546 domain-containing protein</fullName>
    </recommendedName>
</protein>
<dbReference type="EMBL" id="JAGPNK010000010">
    <property type="protein sequence ID" value="KAH7312316.1"/>
    <property type="molecule type" value="Genomic_DNA"/>
</dbReference>
<dbReference type="Pfam" id="PF20183">
    <property type="entry name" value="DUF6546"/>
    <property type="match status" value="1"/>
</dbReference>
<dbReference type="InterPro" id="IPR046676">
    <property type="entry name" value="DUF6546"/>
</dbReference>
<sequence length="345" mass="40038">MLEYWNETWTRDKKYRQCERIRFTEVGARQHYRAKPLAFTLSSTGEGAPVLPQTPIVKRLMLRSMWSRRIGFPSLGKLLRESFVALEWLRYETAGKFLPEHHELIRCGFQNHLLASLPTSLTVLLLNDCRRLQRDTVEKINTTDLAVHSTRRLSRSLAQACRQFSEFSPPWHIDALYFLHNLKAAPQLQRDRCRLQLLSINSAVLRPDLPEEIWVDFFVCAAKAARTLPQLRSIELWHTGRGFGYIFQYTLENGRATIIWSSSGLDIWQFQEVREAWSRVLPTGCPLDVDRGFFTGEIRTDTESVAKRFFWRNLGLPQLCRDPITAAEFEAEALASRQWSQHGTA</sequence>
<evidence type="ECO:0000259" key="1">
    <source>
        <dbReference type="Pfam" id="PF20183"/>
    </source>
</evidence>
<feature type="domain" description="DUF6546" evidence="1">
    <location>
        <begin position="117"/>
        <end position="295"/>
    </location>
</feature>
<dbReference type="Proteomes" id="UP000813444">
    <property type="component" value="Unassembled WGS sequence"/>
</dbReference>
<name>A0A8K0WNJ1_9HYPO</name>
<evidence type="ECO:0000313" key="3">
    <source>
        <dbReference type="Proteomes" id="UP000813444"/>
    </source>
</evidence>
<proteinExistence type="predicted"/>
<dbReference type="AlphaFoldDB" id="A0A8K0WNJ1"/>
<comment type="caution">
    <text evidence="2">The sequence shown here is derived from an EMBL/GenBank/DDBJ whole genome shotgun (WGS) entry which is preliminary data.</text>
</comment>
<keyword evidence="3" id="KW-1185">Reference proteome</keyword>